<dbReference type="Pfam" id="PF13399">
    <property type="entry name" value="LytR_C"/>
    <property type="match status" value="1"/>
</dbReference>
<dbReference type="Gene3D" id="3.40.630.190">
    <property type="entry name" value="LCP protein"/>
    <property type="match status" value="1"/>
</dbReference>
<dbReference type="EMBL" id="PVWG01000038">
    <property type="protein sequence ID" value="PSB16710.1"/>
    <property type="molecule type" value="Genomic_DNA"/>
</dbReference>
<keyword evidence="3" id="KW-0472">Membrane</keyword>
<evidence type="ECO:0000313" key="6">
    <source>
        <dbReference type="EMBL" id="PSB16710.1"/>
    </source>
</evidence>
<keyword evidence="3" id="KW-1133">Transmembrane helix</keyword>
<dbReference type="Pfam" id="PF03816">
    <property type="entry name" value="LytR_cpsA_psr"/>
    <property type="match status" value="1"/>
</dbReference>
<protein>
    <submittedName>
        <fullName evidence="6">LytR family transcriptional regulator</fullName>
    </submittedName>
</protein>
<evidence type="ECO:0000256" key="2">
    <source>
        <dbReference type="SAM" id="MobiDB-lite"/>
    </source>
</evidence>
<dbReference type="InterPro" id="IPR004474">
    <property type="entry name" value="LytR_CpsA_psr"/>
</dbReference>
<dbReference type="Proteomes" id="UP000238634">
    <property type="component" value="Unassembled WGS sequence"/>
</dbReference>
<dbReference type="AlphaFoldDB" id="A0A2T1D880"/>
<evidence type="ECO:0000313" key="7">
    <source>
        <dbReference type="Proteomes" id="UP000238634"/>
    </source>
</evidence>
<reference evidence="6 7" key="1">
    <citation type="submission" date="2018-02" db="EMBL/GenBank/DDBJ databases">
        <authorList>
            <person name="Cohen D.B."/>
            <person name="Kent A.D."/>
        </authorList>
    </citation>
    <scope>NUCLEOTIDE SEQUENCE [LARGE SCALE GENOMIC DNA]</scope>
    <source>
        <strain evidence="6 7">ULC007</strain>
    </source>
</reference>
<comment type="similarity">
    <text evidence="1">Belongs to the LytR/CpsA/Psr (LCP) family.</text>
</comment>
<dbReference type="NCBIfam" id="TIGR00350">
    <property type="entry name" value="lytR_cpsA_psr"/>
    <property type="match status" value="1"/>
</dbReference>
<reference evidence="6 7" key="2">
    <citation type="submission" date="2018-03" db="EMBL/GenBank/DDBJ databases">
        <title>The ancient ancestry and fast evolution of plastids.</title>
        <authorList>
            <person name="Moore K.R."/>
            <person name="Magnabosco C."/>
            <person name="Momper L."/>
            <person name="Gold D.A."/>
            <person name="Bosak T."/>
            <person name="Fournier G.P."/>
        </authorList>
    </citation>
    <scope>NUCLEOTIDE SEQUENCE [LARGE SCALE GENOMIC DNA]</scope>
    <source>
        <strain evidence="6 7">ULC007</strain>
    </source>
</reference>
<accession>A0A2T1D880</accession>
<comment type="caution">
    <text evidence="6">The sequence shown here is derived from an EMBL/GenBank/DDBJ whole genome shotgun (WGS) entry which is preliminary data.</text>
</comment>
<dbReference type="InterPro" id="IPR050922">
    <property type="entry name" value="LytR/CpsA/Psr_CW_biosynth"/>
</dbReference>
<evidence type="ECO:0000259" key="5">
    <source>
        <dbReference type="Pfam" id="PF13399"/>
    </source>
</evidence>
<feature type="domain" description="LytR/CpsA/Psr regulator C-terminal" evidence="5">
    <location>
        <begin position="368"/>
        <end position="454"/>
    </location>
</feature>
<name>A0A2T1D880_9CYAN</name>
<gene>
    <name evidence="6" type="ORF">C7B65_20930</name>
</gene>
<dbReference type="RefSeq" id="WP_106254114.1">
    <property type="nucleotide sequence ID" value="NZ_MPPI01000037.1"/>
</dbReference>
<evidence type="ECO:0000259" key="4">
    <source>
        <dbReference type="Pfam" id="PF03816"/>
    </source>
</evidence>
<evidence type="ECO:0000256" key="1">
    <source>
        <dbReference type="ARBA" id="ARBA00006068"/>
    </source>
</evidence>
<dbReference type="OrthoDB" id="305468at2"/>
<feature type="transmembrane region" description="Helical" evidence="3">
    <location>
        <begin position="48"/>
        <end position="72"/>
    </location>
</feature>
<evidence type="ECO:0000256" key="3">
    <source>
        <dbReference type="SAM" id="Phobius"/>
    </source>
</evidence>
<feature type="domain" description="Cell envelope-related transcriptional attenuator" evidence="4">
    <location>
        <begin position="127"/>
        <end position="275"/>
    </location>
</feature>
<proteinExistence type="inferred from homology"/>
<dbReference type="InterPro" id="IPR027381">
    <property type="entry name" value="LytR/CpsA/Psr_C"/>
</dbReference>
<dbReference type="PANTHER" id="PTHR33392">
    <property type="entry name" value="POLYISOPRENYL-TEICHOIC ACID--PEPTIDOGLYCAN TEICHOIC ACID TRANSFERASE TAGU"/>
    <property type="match status" value="1"/>
</dbReference>
<dbReference type="STRING" id="1920490.GCA_001895925_00050"/>
<keyword evidence="3" id="KW-0812">Transmembrane</keyword>
<feature type="region of interest" description="Disordered" evidence="2">
    <location>
        <begin position="1"/>
        <end position="30"/>
    </location>
</feature>
<dbReference type="PANTHER" id="PTHR33392:SF6">
    <property type="entry name" value="POLYISOPRENYL-TEICHOIC ACID--PEPTIDOGLYCAN TEICHOIC ACID TRANSFERASE TAGU"/>
    <property type="match status" value="1"/>
</dbReference>
<sequence length="464" mass="50666">MEQLKSQSTSRQQAVLENRDGQSASTVSTSVPIPLKNPVRSITISRSLFWGFTFLIAATASATIGTTLALIAPLPGAVAPAEGQKIFNDLWRSGFQYYVGRPVNILVMGIDKVPDVPDNSDEVFSGRSDTMLLLRIDPSDQTVNLLSIPRDTQVEIPGIGVTKINQANASGGPALARQVVTNTLSGIEVDRYVRVSTNAFRELVDLLGGVDIYVPQPMSYVDNTQKLKIDLAQGWQTLNGDQAEQFARFRHDNLGDIGRVQRQQALIKALRSKLASPLMLPRVPSLITMMQKYIDTNLSVEEMLALVNFGLKLDKNDFKMVMLPGRFSAPNEFAASYWIMDPQGRDRVLQDYFKVGSTDGSSAVSAPVKIAVQNASSQPEAGNQFVSYLASLGYENVYLTQDWADHQGKTQIIVQRGDLRSANALQSAIGFGGIEAASVGDLDSDLTIRVGDDWLAQQPLKSKK</sequence>
<keyword evidence="7" id="KW-1185">Reference proteome</keyword>
<organism evidence="6 7">
    <name type="scientific">Phormidesmis priestleyi ULC007</name>
    <dbReference type="NCBI Taxonomy" id="1920490"/>
    <lineage>
        <taxon>Bacteria</taxon>
        <taxon>Bacillati</taxon>
        <taxon>Cyanobacteriota</taxon>
        <taxon>Cyanophyceae</taxon>
        <taxon>Leptolyngbyales</taxon>
        <taxon>Leptolyngbyaceae</taxon>
        <taxon>Phormidesmis</taxon>
    </lineage>
</organism>